<evidence type="ECO:0000313" key="2">
    <source>
        <dbReference type="Proteomes" id="UP000694680"/>
    </source>
</evidence>
<name>A0A8C5DPE8_GOUWI</name>
<dbReference type="SUPFAM" id="SSF53098">
    <property type="entry name" value="Ribonuclease H-like"/>
    <property type="match status" value="1"/>
</dbReference>
<dbReference type="InterPro" id="IPR012337">
    <property type="entry name" value="RNaseH-like_sf"/>
</dbReference>
<dbReference type="AlphaFoldDB" id="A0A8C5DPE8"/>
<evidence type="ECO:0000313" key="1">
    <source>
        <dbReference type="Ensembl" id="ENSGWIP00000008369.1"/>
    </source>
</evidence>
<keyword evidence="2" id="KW-1185">Reference proteome</keyword>
<accession>A0A8C5DPE8</accession>
<protein>
    <recommendedName>
        <fullName evidence="3">HAT C-terminal dimerisation domain-containing protein</fullName>
    </recommendedName>
</protein>
<evidence type="ECO:0008006" key="3">
    <source>
        <dbReference type="Google" id="ProtNLM"/>
    </source>
</evidence>
<dbReference type="PANTHER" id="PTHR37162">
    <property type="entry name" value="HAT FAMILY DIMERISATION DOMAINCONTAINING PROTEIN-RELATED"/>
    <property type="match status" value="1"/>
</dbReference>
<reference evidence="1" key="1">
    <citation type="submission" date="2020-06" db="EMBL/GenBank/DDBJ databases">
        <authorList>
            <consortium name="Wellcome Sanger Institute Data Sharing"/>
        </authorList>
    </citation>
    <scope>NUCLEOTIDE SEQUENCE [LARGE SCALE GENOMIC DNA]</scope>
</reference>
<sequence length="511" mass="57972">MPKRKTTFNPEWTKEYGFISKSRKDDCHAYCTLCRCDVDVSSKGKGALDRHASTDKHKSNNQSAGTSSLFSFFREATSPQDDKISAAELCKVYHTVKHHQSYRSVDCGIKVDREIYNDSTIAKGVTCGKAKAKALCENILAPYSIHAHVDYIKENELHYSLATDASNKGTTKCFPIVLRYFHFVEGVQNALLNFYSDSNETSEAITNQLLAKLELSGLDLQKMSAYTADNARVNYGKHNSVYQKLKLAQNEVLAANCLAHILHNATRYAAGNMDLDIENVVLKVYSHFSISASRTAQLREFCDFVEVDECNLLRHVITRWLSLLPSINRLLKCWKPLTSYFQSLGDEECPKILWKCFAEDRTEVSEMYLLFLSHILKAKSFSITSVFKVMTELKAKKYVSERFDFSENSFHSKMSKLSLTTAVSFEEYSDAVQACKLKNIDMDGLYEEYSMVEAVLSSPEMEGCHSEERYLKLFSKADVPLVNLRKVSTYIFSIPCSNAHTERVFSMMTTA</sequence>
<organism evidence="1 2">
    <name type="scientific">Gouania willdenowi</name>
    <name type="common">Blunt-snouted clingfish</name>
    <name type="synonym">Lepadogaster willdenowi</name>
    <dbReference type="NCBI Taxonomy" id="441366"/>
    <lineage>
        <taxon>Eukaryota</taxon>
        <taxon>Metazoa</taxon>
        <taxon>Chordata</taxon>
        <taxon>Craniata</taxon>
        <taxon>Vertebrata</taxon>
        <taxon>Euteleostomi</taxon>
        <taxon>Actinopterygii</taxon>
        <taxon>Neopterygii</taxon>
        <taxon>Teleostei</taxon>
        <taxon>Neoteleostei</taxon>
        <taxon>Acanthomorphata</taxon>
        <taxon>Ovalentaria</taxon>
        <taxon>Blenniimorphae</taxon>
        <taxon>Blenniiformes</taxon>
        <taxon>Gobiesocoidei</taxon>
        <taxon>Gobiesocidae</taxon>
        <taxon>Gobiesocinae</taxon>
        <taxon>Gouania</taxon>
    </lineage>
</organism>
<reference evidence="1" key="3">
    <citation type="submission" date="2025-09" db="UniProtKB">
        <authorList>
            <consortium name="Ensembl"/>
        </authorList>
    </citation>
    <scope>IDENTIFICATION</scope>
</reference>
<dbReference type="Ensembl" id="ENSGWIT00000009342.1">
    <property type="protein sequence ID" value="ENSGWIP00000008369.1"/>
    <property type="gene ID" value="ENSGWIG00000004950.1"/>
</dbReference>
<dbReference type="PANTHER" id="PTHR37162:SF1">
    <property type="entry name" value="BED-TYPE DOMAIN-CONTAINING PROTEIN"/>
    <property type="match status" value="1"/>
</dbReference>
<proteinExistence type="predicted"/>
<dbReference type="Proteomes" id="UP000694680">
    <property type="component" value="Chromosome 20"/>
</dbReference>
<reference evidence="1" key="2">
    <citation type="submission" date="2025-08" db="UniProtKB">
        <authorList>
            <consortium name="Ensembl"/>
        </authorList>
    </citation>
    <scope>IDENTIFICATION</scope>
</reference>